<organism evidence="1 2">
    <name type="scientific">Schinkia azotoformans MEV2011</name>
    <dbReference type="NCBI Taxonomy" id="1348973"/>
    <lineage>
        <taxon>Bacteria</taxon>
        <taxon>Bacillati</taxon>
        <taxon>Bacillota</taxon>
        <taxon>Bacilli</taxon>
        <taxon>Bacillales</taxon>
        <taxon>Bacillaceae</taxon>
        <taxon>Calidifontibacillus/Schinkia group</taxon>
        <taxon>Schinkia</taxon>
    </lineage>
</organism>
<name>A0A072NRR9_SCHAZ</name>
<accession>A0A072NRR9</accession>
<dbReference type="SUPFAM" id="SSF69279">
    <property type="entry name" value="Phage tail proteins"/>
    <property type="match status" value="1"/>
</dbReference>
<dbReference type="Pfam" id="PF09393">
    <property type="entry name" value="DUF2001"/>
    <property type="match status" value="1"/>
</dbReference>
<evidence type="ECO:0008006" key="3">
    <source>
        <dbReference type="Google" id="ProtNLM"/>
    </source>
</evidence>
<proteinExistence type="predicted"/>
<dbReference type="InterPro" id="IPR018989">
    <property type="entry name" value="DUF2001"/>
</dbReference>
<dbReference type="EMBL" id="JJRY01000001">
    <property type="protein sequence ID" value="KEF40409.1"/>
    <property type="molecule type" value="Genomic_DNA"/>
</dbReference>
<gene>
    <name evidence="1" type="ORF">M670_00435</name>
</gene>
<sequence length="153" mass="17112">MSDMRNNDAISAKEGTVYIIIDGKSYEYAELVSLKAEIKYIKADVKCVGKRMKGSKIVGAEGTGSIKVHYHRPENRMMALEYARTGKSPIMDIQAINADVTSRAGKQTTLLKDIVPDGALIVQIDGDSDDLLYDEFDFTFDDFDFLDQFKVIE</sequence>
<dbReference type="AlphaFoldDB" id="A0A072NRR9"/>
<protein>
    <recommendedName>
        <fullName evidence="3">Core tail protein</fullName>
    </recommendedName>
</protein>
<comment type="caution">
    <text evidence="1">The sequence shown here is derived from an EMBL/GenBank/DDBJ whole genome shotgun (WGS) entry which is preliminary data.</text>
</comment>
<dbReference type="PATRIC" id="fig|1348973.3.peg.424"/>
<dbReference type="InterPro" id="IPR038628">
    <property type="entry name" value="XkdM-like_sf"/>
</dbReference>
<evidence type="ECO:0000313" key="1">
    <source>
        <dbReference type="EMBL" id="KEF40409.1"/>
    </source>
</evidence>
<dbReference type="Gene3D" id="2.30.110.40">
    <property type="entry name" value="Phage tail tube protein"/>
    <property type="match status" value="1"/>
</dbReference>
<dbReference type="Proteomes" id="UP000027936">
    <property type="component" value="Unassembled WGS sequence"/>
</dbReference>
<reference evidence="1 2" key="1">
    <citation type="submission" date="2014-04" db="EMBL/GenBank/DDBJ databases">
        <title>Draft genome sequence of Bacillus azotoformans MEV2011, a (co-) denitrifying strain unable to grow in the presence of oxygen.</title>
        <authorList>
            <person name="Nielsen M."/>
            <person name="Schreiber L."/>
            <person name="Finster K."/>
            <person name="Schramm A."/>
        </authorList>
    </citation>
    <scope>NUCLEOTIDE SEQUENCE [LARGE SCALE GENOMIC DNA]</scope>
    <source>
        <strain evidence="1 2">MEV2011</strain>
    </source>
</reference>
<evidence type="ECO:0000313" key="2">
    <source>
        <dbReference type="Proteomes" id="UP000027936"/>
    </source>
</evidence>